<evidence type="ECO:0000256" key="1">
    <source>
        <dbReference type="SAM" id="MobiDB-lite"/>
    </source>
</evidence>
<evidence type="ECO:0000313" key="3">
    <source>
        <dbReference type="EMBL" id="KAF4460227.1"/>
    </source>
</evidence>
<keyword evidence="4" id="KW-1185">Reference proteome</keyword>
<dbReference type="EMBL" id="JAADYS010001988">
    <property type="protein sequence ID" value="KAF4460227.1"/>
    <property type="molecule type" value="Genomic_DNA"/>
</dbReference>
<dbReference type="InterPro" id="IPR036047">
    <property type="entry name" value="F-box-like_dom_sf"/>
</dbReference>
<proteinExistence type="predicted"/>
<dbReference type="PROSITE" id="PS50181">
    <property type="entry name" value="FBOX"/>
    <property type="match status" value="1"/>
</dbReference>
<dbReference type="Proteomes" id="UP000554235">
    <property type="component" value="Unassembled WGS sequence"/>
</dbReference>
<sequence length="714" mass="81348">MGGWDCYCAICGGPFHVGDGISRKPRTARFRRRLERRLNGDTEQDTSEDDYDPEEEMPTPTSDQQRNDDSSQYEESLATSEEEHSYDPDILSQDGIEWTRTLHVLGFNPAAPSITKAFISGPGRYDMYGTVEVTPGDDPNFSDRSLLTCYCDLNGQDPVFPFHWCCFQLLRQVLTMPPNVHEIDKDLLYSVMLECAEDYCRRLTKLDYGNPGPEEEQYWITEAGKEFLVAHPTKTPAGLSQLIKSTITGSSYDLPHDKSNLTSQVKRDPFTKLPYDLLDRTLSQLPASDLVSLTNASWTVHSALQDEGFWRRRIKHDMVWFSELHPLLDESDFLRGRSRKKIYLWLDKMTYPRVHMSGPFMSIANRRRVWGVCEQLAERYLPRLPKEVGEASSFVEKMIRSQSQCTYMPSVYEPTSTTWDLISTFWVKSWETVDRQERRTVAIANGHSQQREMEGTLLESWQVEGTVRIQRLGLVQAVRPPLDNYSILPEDTTIPRPSLLEAGLWKEDYSGPLGTRIWEHRRLRLITDDSRAFEQMCSNTSRPLEALIWAKDEDELQQVERLTAYTAVGGSIAGVFGGEWQTREYHVIHGMRAHFRSGSTNESRSIGNPEATCDDSSPDNCTVLDIDGPGGEIVTEISFTMQECARALTFETNRGRQAYFGDRDAETRRVLRPDEGETLVGIVISFGGGGAFDEKTKRFERTKMLSVAALATRF</sequence>
<reference evidence="3 4" key="1">
    <citation type="submission" date="2020-01" db="EMBL/GenBank/DDBJ databases">
        <title>Identification and distribution of gene clusters putatively required for synthesis of sphingolipid metabolism inhibitors in phylogenetically diverse species of the filamentous fungus Fusarium.</title>
        <authorList>
            <person name="Kim H.-S."/>
            <person name="Busman M."/>
            <person name="Brown D.W."/>
            <person name="Divon H."/>
            <person name="Uhlig S."/>
            <person name="Proctor R.H."/>
        </authorList>
    </citation>
    <scope>NUCLEOTIDE SEQUENCE [LARGE SCALE GENOMIC DNA]</scope>
    <source>
        <strain evidence="3 4">NRRL 20459</strain>
    </source>
</reference>
<dbReference type="InterPro" id="IPR001810">
    <property type="entry name" value="F-box_dom"/>
</dbReference>
<accession>A0A8H4L231</accession>
<organism evidence="3 4">
    <name type="scientific">Fusarium albosuccineum</name>
    <dbReference type="NCBI Taxonomy" id="1237068"/>
    <lineage>
        <taxon>Eukaryota</taxon>
        <taxon>Fungi</taxon>
        <taxon>Dikarya</taxon>
        <taxon>Ascomycota</taxon>
        <taxon>Pezizomycotina</taxon>
        <taxon>Sordariomycetes</taxon>
        <taxon>Hypocreomycetidae</taxon>
        <taxon>Hypocreales</taxon>
        <taxon>Nectriaceae</taxon>
        <taxon>Fusarium</taxon>
        <taxon>Fusarium decemcellulare species complex</taxon>
    </lineage>
</organism>
<dbReference type="Gene3D" id="1.20.1280.50">
    <property type="match status" value="1"/>
</dbReference>
<evidence type="ECO:0000313" key="4">
    <source>
        <dbReference type="Proteomes" id="UP000554235"/>
    </source>
</evidence>
<name>A0A8H4L231_9HYPO</name>
<dbReference type="SUPFAM" id="SSF51101">
    <property type="entry name" value="Mannose-binding lectins"/>
    <property type="match status" value="1"/>
</dbReference>
<comment type="caution">
    <text evidence="3">The sequence shown here is derived from an EMBL/GenBank/DDBJ whole genome shotgun (WGS) entry which is preliminary data.</text>
</comment>
<dbReference type="AlphaFoldDB" id="A0A8H4L231"/>
<feature type="domain" description="F-box" evidence="2">
    <location>
        <begin position="267"/>
        <end position="313"/>
    </location>
</feature>
<evidence type="ECO:0000259" key="2">
    <source>
        <dbReference type="PROSITE" id="PS50181"/>
    </source>
</evidence>
<feature type="compositionally biased region" description="Acidic residues" evidence="1">
    <location>
        <begin position="42"/>
        <end position="57"/>
    </location>
</feature>
<gene>
    <name evidence="3" type="ORF">FALBO_12993</name>
</gene>
<dbReference type="SUPFAM" id="SSF81383">
    <property type="entry name" value="F-box domain"/>
    <property type="match status" value="1"/>
</dbReference>
<dbReference type="OrthoDB" id="2571985at2759"/>
<feature type="region of interest" description="Disordered" evidence="1">
    <location>
        <begin position="32"/>
        <end position="89"/>
    </location>
</feature>
<dbReference type="Gene3D" id="2.100.10.30">
    <property type="entry name" value="Jacalin-like lectin domain"/>
    <property type="match status" value="1"/>
</dbReference>
<protein>
    <submittedName>
        <fullName evidence="3">F-box domain</fullName>
    </submittedName>
</protein>
<dbReference type="InterPro" id="IPR036404">
    <property type="entry name" value="Jacalin-like_lectin_dom_sf"/>
</dbReference>